<gene>
    <name evidence="1" type="ORF">C4D60_Mb10t04470</name>
</gene>
<dbReference type="EMBL" id="PYDT01000008">
    <property type="protein sequence ID" value="THU52485.1"/>
    <property type="molecule type" value="Genomic_DNA"/>
</dbReference>
<evidence type="ECO:0000313" key="1">
    <source>
        <dbReference type="EMBL" id="THU52485.1"/>
    </source>
</evidence>
<comment type="caution">
    <text evidence="1">The sequence shown here is derived from an EMBL/GenBank/DDBJ whole genome shotgun (WGS) entry which is preliminary data.</text>
</comment>
<organism evidence="1 2">
    <name type="scientific">Musa balbisiana</name>
    <name type="common">Banana</name>
    <dbReference type="NCBI Taxonomy" id="52838"/>
    <lineage>
        <taxon>Eukaryota</taxon>
        <taxon>Viridiplantae</taxon>
        <taxon>Streptophyta</taxon>
        <taxon>Embryophyta</taxon>
        <taxon>Tracheophyta</taxon>
        <taxon>Spermatophyta</taxon>
        <taxon>Magnoliopsida</taxon>
        <taxon>Liliopsida</taxon>
        <taxon>Zingiberales</taxon>
        <taxon>Musaceae</taxon>
        <taxon>Musa</taxon>
    </lineage>
</organism>
<name>A0A4S8IUQ9_MUSBA</name>
<dbReference type="STRING" id="52838.A0A4S8IUQ9"/>
<dbReference type="InterPro" id="IPR044526">
    <property type="entry name" value="NAKR1-3"/>
</dbReference>
<protein>
    <recommendedName>
        <fullName evidence="3">HMA domain-containing protein</fullName>
    </recommendedName>
</protein>
<dbReference type="Gene3D" id="3.30.70.100">
    <property type="match status" value="1"/>
</dbReference>
<proteinExistence type="predicted"/>
<evidence type="ECO:0000313" key="2">
    <source>
        <dbReference type="Proteomes" id="UP000317650"/>
    </source>
</evidence>
<dbReference type="Proteomes" id="UP000317650">
    <property type="component" value="Chromosome 10"/>
</dbReference>
<dbReference type="InterPro" id="IPR006121">
    <property type="entry name" value="HMA_dom"/>
</dbReference>
<dbReference type="GO" id="GO:0046872">
    <property type="term" value="F:metal ion binding"/>
    <property type="evidence" value="ECO:0007669"/>
    <property type="project" value="InterPro"/>
</dbReference>
<dbReference type="AlphaFoldDB" id="A0A4S8IUQ9"/>
<dbReference type="PANTHER" id="PTHR46119">
    <property type="entry name" value="OS08G0405700 PROTEIN"/>
    <property type="match status" value="1"/>
</dbReference>
<accession>A0A4S8IUQ9</accession>
<dbReference type="PANTHER" id="PTHR46119:SF15">
    <property type="entry name" value="PROTEIN SODIUM POTASSIUM ROOT DEFECTIVE 2"/>
    <property type="match status" value="1"/>
</dbReference>
<reference evidence="1 2" key="1">
    <citation type="journal article" date="2019" name="Nat. Plants">
        <title>Genome sequencing of Musa balbisiana reveals subgenome evolution and function divergence in polyploid bananas.</title>
        <authorList>
            <person name="Yao X."/>
        </authorList>
    </citation>
    <scope>NUCLEOTIDE SEQUENCE [LARGE SCALE GENOMIC DNA]</scope>
    <source>
        <strain evidence="2">cv. DH-PKW</strain>
        <tissue evidence="1">Leaves</tissue>
    </source>
</reference>
<keyword evidence="2" id="KW-1185">Reference proteome</keyword>
<sequence length="141" mass="15658">MMMTLSPARRLRLFSRQTGHRLRLPRKMNLLSSDRHLLLRQKNRVALHCKGCEGKVRKHISKMEGETGFEHGFDLLDSISLFICGVTSFDIDFEAKKVTVVGAVTASGVLNSISKVQNAQLWPSSPPFLPSSSSSSCFHGT</sequence>
<dbReference type="CDD" id="cd00371">
    <property type="entry name" value="HMA"/>
    <property type="match status" value="1"/>
</dbReference>
<evidence type="ECO:0008006" key="3">
    <source>
        <dbReference type="Google" id="ProtNLM"/>
    </source>
</evidence>